<feature type="region of interest" description="Disordered" evidence="3">
    <location>
        <begin position="1"/>
        <end position="20"/>
    </location>
</feature>
<dbReference type="Pfam" id="PF01399">
    <property type="entry name" value="PCI"/>
    <property type="match status" value="1"/>
</dbReference>
<accession>A0A0G4GMB0</accession>
<feature type="compositionally biased region" description="Acidic residues" evidence="3">
    <location>
        <begin position="493"/>
        <end position="502"/>
    </location>
</feature>
<name>A0A0G4GMB0_9ALVE</name>
<dbReference type="SMART" id="SM00753">
    <property type="entry name" value="PAM"/>
    <property type="match status" value="1"/>
</dbReference>
<dbReference type="InterPro" id="IPR000717">
    <property type="entry name" value="PCI_dom"/>
</dbReference>
<dbReference type="GO" id="GO:0006511">
    <property type="term" value="P:ubiquitin-dependent protein catabolic process"/>
    <property type="evidence" value="ECO:0007669"/>
    <property type="project" value="TreeGrafter"/>
</dbReference>
<dbReference type="EMBL" id="CDMZ01001352">
    <property type="protein sequence ID" value="CEM31336.1"/>
    <property type="molecule type" value="Genomic_DNA"/>
</dbReference>
<comment type="similarity">
    <text evidence="1">Belongs to the proteasome subunit S3 family.</text>
</comment>
<evidence type="ECO:0000256" key="2">
    <source>
        <dbReference type="ARBA" id="ARBA00022942"/>
    </source>
</evidence>
<reference evidence="5" key="1">
    <citation type="submission" date="2014-11" db="EMBL/GenBank/DDBJ databases">
        <authorList>
            <person name="Otto D Thomas"/>
            <person name="Naeem Raeece"/>
        </authorList>
    </citation>
    <scope>NUCLEOTIDE SEQUENCE</scope>
</reference>
<dbReference type="PhylomeDB" id="A0A0G4GMB0"/>
<dbReference type="PANTHER" id="PTHR10758">
    <property type="entry name" value="26S PROTEASOME NON-ATPASE REGULATORY SUBUNIT 3/COP9 SIGNALOSOME COMPLEX SUBUNIT 3"/>
    <property type="match status" value="1"/>
</dbReference>
<dbReference type="InterPro" id="IPR050756">
    <property type="entry name" value="CSN3"/>
</dbReference>
<dbReference type="AlphaFoldDB" id="A0A0G4GMB0"/>
<dbReference type="SMART" id="SM00088">
    <property type="entry name" value="PINT"/>
    <property type="match status" value="1"/>
</dbReference>
<feature type="compositionally biased region" description="Basic and acidic residues" evidence="3">
    <location>
        <begin position="479"/>
        <end position="492"/>
    </location>
</feature>
<dbReference type="InterPro" id="IPR013586">
    <property type="entry name" value="PSMD3_C"/>
</dbReference>
<dbReference type="Pfam" id="PF25573">
    <property type="entry name" value="TPR_PSMD3_N"/>
    <property type="match status" value="1"/>
</dbReference>
<dbReference type="PANTHER" id="PTHR10758:SF2">
    <property type="entry name" value="26S PROTEASOME NON-ATPASE REGULATORY SUBUNIT 3"/>
    <property type="match status" value="1"/>
</dbReference>
<dbReference type="GO" id="GO:0030234">
    <property type="term" value="F:enzyme regulator activity"/>
    <property type="evidence" value="ECO:0007669"/>
    <property type="project" value="InterPro"/>
</dbReference>
<dbReference type="VEuPathDB" id="CryptoDB:Cvel_22534"/>
<sequence>MAREKLQKLKEEKREAAAELTDEKKEGNVLLTVKKPVTYAEELTYNAELINQSVVTKDPRHMTRAMRNLHSVRRKTTAATAPTFCKFVEVVLAGSSLVDLTNKFFSGQTDMEATFDQQPFLKSLPDIELFYSCLMLMHLIDQNRLKESLELSTILLQKLKEMKRRSAGQISAKLWFMISWAFELNDRLVDLRPELLTTYRTACLHHDAVGQATLMNLILRNYLHFHLYELANKFISKTSFPEGLRSNSQLARFLYYHGRIKAVQLEYSEAHRMLLQAVRKAPQHPKIALGFRLIAQKLAVVVELLMGDIPERQIFNVPEFREPLAPYRELVQVVRLGDLGGFQALIAKESAGFEADKTLSLIGRLHHNVIKTGLRTLNVSYSRIGLADVAKKLSLESAADAEGIVSKAILDGVIEATIDRENQFVQSKSTIDVYSTQEPMKAFHKRISFGLAMHAEAVKAMAFPEEGEKTEEQREEEEAEKRKQRQEMIARAEEEDDDEDMI</sequence>
<dbReference type="InterPro" id="IPR057985">
    <property type="entry name" value="TPR_PSMD3_N"/>
</dbReference>
<dbReference type="InterPro" id="IPR036390">
    <property type="entry name" value="WH_DNA-bd_sf"/>
</dbReference>
<gene>
    <name evidence="5" type="ORF">Cvel_22534</name>
</gene>
<evidence type="ECO:0000256" key="3">
    <source>
        <dbReference type="SAM" id="MobiDB-lite"/>
    </source>
</evidence>
<feature type="domain" description="PCI" evidence="4">
    <location>
        <begin position="251"/>
        <end position="432"/>
    </location>
</feature>
<organism evidence="5">
    <name type="scientific">Chromera velia CCMP2878</name>
    <dbReference type="NCBI Taxonomy" id="1169474"/>
    <lineage>
        <taxon>Eukaryota</taxon>
        <taxon>Sar</taxon>
        <taxon>Alveolata</taxon>
        <taxon>Colpodellida</taxon>
        <taxon>Chromeraceae</taxon>
        <taxon>Chromera</taxon>
    </lineage>
</organism>
<dbReference type="SUPFAM" id="SSF46785">
    <property type="entry name" value="Winged helix' DNA-binding domain"/>
    <property type="match status" value="1"/>
</dbReference>
<dbReference type="GO" id="GO:0042176">
    <property type="term" value="P:regulation of protein catabolic process"/>
    <property type="evidence" value="ECO:0007669"/>
    <property type="project" value="InterPro"/>
</dbReference>
<evidence type="ECO:0000259" key="4">
    <source>
        <dbReference type="PROSITE" id="PS50250"/>
    </source>
</evidence>
<dbReference type="PROSITE" id="PS50250">
    <property type="entry name" value="PCI"/>
    <property type="match status" value="1"/>
</dbReference>
<dbReference type="Gene3D" id="1.25.40.570">
    <property type="match status" value="1"/>
</dbReference>
<proteinExistence type="inferred from homology"/>
<dbReference type="Pfam" id="PF08375">
    <property type="entry name" value="Rpn3_C"/>
    <property type="match status" value="1"/>
</dbReference>
<protein>
    <recommendedName>
        <fullName evidence="4">PCI domain-containing protein</fullName>
    </recommendedName>
</protein>
<keyword evidence="2" id="KW-0647">Proteasome</keyword>
<dbReference type="GO" id="GO:0008541">
    <property type="term" value="C:proteasome regulatory particle, lid subcomplex"/>
    <property type="evidence" value="ECO:0007669"/>
    <property type="project" value="TreeGrafter"/>
</dbReference>
<evidence type="ECO:0000256" key="1">
    <source>
        <dbReference type="ARBA" id="ARBA00007912"/>
    </source>
</evidence>
<feature type="region of interest" description="Disordered" evidence="3">
    <location>
        <begin position="462"/>
        <end position="502"/>
    </location>
</feature>
<evidence type="ECO:0000313" key="5">
    <source>
        <dbReference type="EMBL" id="CEM31336.1"/>
    </source>
</evidence>